<dbReference type="InterPro" id="IPR055348">
    <property type="entry name" value="DctQ"/>
</dbReference>
<dbReference type="Pfam" id="PF04290">
    <property type="entry name" value="DctQ"/>
    <property type="match status" value="1"/>
</dbReference>
<keyword evidence="5 7" id="KW-1133">Transmembrane helix</keyword>
<evidence type="ECO:0000313" key="9">
    <source>
        <dbReference type="EMBL" id="PWA11111.1"/>
    </source>
</evidence>
<evidence type="ECO:0000256" key="5">
    <source>
        <dbReference type="ARBA" id="ARBA00022989"/>
    </source>
</evidence>
<dbReference type="OrthoDB" id="2883568at2"/>
<organism evidence="9 10">
    <name type="scientific">Pueribacillus theae</name>
    <dbReference type="NCBI Taxonomy" id="2171751"/>
    <lineage>
        <taxon>Bacteria</taxon>
        <taxon>Bacillati</taxon>
        <taxon>Bacillota</taxon>
        <taxon>Bacilli</taxon>
        <taxon>Bacillales</taxon>
        <taxon>Bacillaceae</taxon>
        <taxon>Pueribacillus</taxon>
    </lineage>
</organism>
<evidence type="ECO:0000256" key="4">
    <source>
        <dbReference type="ARBA" id="ARBA00022692"/>
    </source>
</evidence>
<evidence type="ECO:0000256" key="2">
    <source>
        <dbReference type="ARBA" id="ARBA00022448"/>
    </source>
</evidence>
<gene>
    <name evidence="9" type="ORF">DCC39_09735</name>
</gene>
<dbReference type="EMBL" id="QCZG01000018">
    <property type="protein sequence ID" value="PWA11111.1"/>
    <property type="molecule type" value="Genomic_DNA"/>
</dbReference>
<evidence type="ECO:0000259" key="8">
    <source>
        <dbReference type="Pfam" id="PF04290"/>
    </source>
</evidence>
<keyword evidence="6 7" id="KW-0472">Membrane</keyword>
<feature type="domain" description="Tripartite ATP-independent periplasmic transporters DctQ component" evidence="8">
    <location>
        <begin position="4"/>
        <end position="87"/>
    </location>
</feature>
<comment type="subcellular location">
    <subcellularLocation>
        <location evidence="1">Cell membrane</location>
        <topology evidence="1">Multi-pass membrane protein</topology>
    </subcellularLocation>
</comment>
<feature type="transmembrane region" description="Helical" evidence="7">
    <location>
        <begin position="27"/>
        <end position="44"/>
    </location>
</feature>
<keyword evidence="2" id="KW-0813">Transport</keyword>
<name>A0A2U1K0V9_9BACI</name>
<dbReference type="AlphaFoldDB" id="A0A2U1K0V9"/>
<evidence type="ECO:0000256" key="1">
    <source>
        <dbReference type="ARBA" id="ARBA00004651"/>
    </source>
</evidence>
<dbReference type="GO" id="GO:0005886">
    <property type="term" value="C:plasma membrane"/>
    <property type="evidence" value="ECO:0007669"/>
    <property type="project" value="UniProtKB-SubCell"/>
</dbReference>
<protein>
    <submittedName>
        <fullName evidence="9">TRAP transporter small permease</fullName>
    </submittedName>
</protein>
<evidence type="ECO:0000256" key="7">
    <source>
        <dbReference type="SAM" id="Phobius"/>
    </source>
</evidence>
<evidence type="ECO:0000313" key="10">
    <source>
        <dbReference type="Proteomes" id="UP000245998"/>
    </source>
</evidence>
<proteinExistence type="predicted"/>
<keyword evidence="3" id="KW-1003">Cell membrane</keyword>
<reference evidence="9 10" key="1">
    <citation type="submission" date="2018-04" db="EMBL/GenBank/DDBJ databases">
        <title>Camelliibacillus theae gen. nov., sp. nov., isolated from Pu'er tea.</title>
        <authorList>
            <person name="Niu L."/>
        </authorList>
    </citation>
    <scope>NUCLEOTIDE SEQUENCE [LARGE SCALE GENOMIC DNA]</scope>
    <source>
        <strain evidence="9 10">T8</strain>
    </source>
</reference>
<sequence length="98" mass="10812">MAFMMFFIAIAVISRLTVTPIIGDVEIVQLGMIVLIMCGLAYTQRVDGHISIGIVVDRFPQKGQLVMDAIGSLLNVVVTLIIAYIYVGVFLNHKNEMQ</sequence>
<feature type="transmembrane region" description="Helical" evidence="7">
    <location>
        <begin position="65"/>
        <end position="87"/>
    </location>
</feature>
<evidence type="ECO:0000256" key="6">
    <source>
        <dbReference type="ARBA" id="ARBA00023136"/>
    </source>
</evidence>
<accession>A0A2U1K0V9</accession>
<dbReference type="Proteomes" id="UP000245998">
    <property type="component" value="Unassembled WGS sequence"/>
</dbReference>
<keyword evidence="4 7" id="KW-0812">Transmembrane</keyword>
<keyword evidence="10" id="KW-1185">Reference proteome</keyword>
<feature type="non-terminal residue" evidence="9">
    <location>
        <position position="98"/>
    </location>
</feature>
<evidence type="ECO:0000256" key="3">
    <source>
        <dbReference type="ARBA" id="ARBA00022475"/>
    </source>
</evidence>
<comment type="caution">
    <text evidence="9">The sequence shown here is derived from an EMBL/GenBank/DDBJ whole genome shotgun (WGS) entry which is preliminary data.</text>
</comment>